<evidence type="ECO:0000313" key="1">
    <source>
        <dbReference type="EMBL" id="SVE47674.1"/>
    </source>
</evidence>
<protein>
    <recommendedName>
        <fullName evidence="2">Glucose-inhibited division protein B</fullName>
    </recommendedName>
</protein>
<evidence type="ECO:0008006" key="2">
    <source>
        <dbReference type="Google" id="ProtNLM"/>
    </source>
</evidence>
<gene>
    <name evidence="1" type="ORF">METZ01_LOCUS500528</name>
</gene>
<dbReference type="GO" id="GO:0005737">
    <property type="term" value="C:cytoplasm"/>
    <property type="evidence" value="ECO:0007669"/>
    <property type="project" value="InterPro"/>
</dbReference>
<dbReference type="AlphaFoldDB" id="A0A383DTN3"/>
<dbReference type="InterPro" id="IPR029063">
    <property type="entry name" value="SAM-dependent_MTases_sf"/>
</dbReference>
<dbReference type="GO" id="GO:0008649">
    <property type="term" value="F:rRNA methyltransferase activity"/>
    <property type="evidence" value="ECO:0007669"/>
    <property type="project" value="InterPro"/>
</dbReference>
<organism evidence="1">
    <name type="scientific">marine metagenome</name>
    <dbReference type="NCBI Taxonomy" id="408172"/>
    <lineage>
        <taxon>unclassified sequences</taxon>
        <taxon>metagenomes</taxon>
        <taxon>ecological metagenomes</taxon>
    </lineage>
</organism>
<feature type="non-terminal residue" evidence="1">
    <location>
        <position position="106"/>
    </location>
</feature>
<dbReference type="Gene3D" id="3.40.50.150">
    <property type="entry name" value="Vaccinia Virus protein VP39"/>
    <property type="match status" value="1"/>
</dbReference>
<name>A0A383DTN3_9ZZZZ</name>
<dbReference type="Pfam" id="PF02527">
    <property type="entry name" value="GidB"/>
    <property type="match status" value="1"/>
</dbReference>
<sequence>MAIVEQILDQAVVEGYLTPVAATQGLVHSTGFLGFLDLVTPWDMPEDAIAVDLGTGGGVPGLVLATLTSWRWVLLDRGQRRATFLQWAVRQLGMEDRVEVWLADAV</sequence>
<dbReference type="SUPFAM" id="SSF53335">
    <property type="entry name" value="S-adenosyl-L-methionine-dependent methyltransferases"/>
    <property type="match status" value="1"/>
</dbReference>
<dbReference type="InterPro" id="IPR003682">
    <property type="entry name" value="rRNA_ssu_MeTfrase_G"/>
</dbReference>
<reference evidence="1" key="1">
    <citation type="submission" date="2018-05" db="EMBL/GenBank/DDBJ databases">
        <authorList>
            <person name="Lanie J.A."/>
            <person name="Ng W.-L."/>
            <person name="Kazmierczak K.M."/>
            <person name="Andrzejewski T.M."/>
            <person name="Davidsen T.M."/>
            <person name="Wayne K.J."/>
            <person name="Tettelin H."/>
            <person name="Glass J.I."/>
            <person name="Rusch D."/>
            <person name="Podicherti R."/>
            <person name="Tsui H.-C.T."/>
            <person name="Winkler M.E."/>
        </authorList>
    </citation>
    <scope>NUCLEOTIDE SEQUENCE</scope>
</reference>
<dbReference type="EMBL" id="UINC01219965">
    <property type="protein sequence ID" value="SVE47674.1"/>
    <property type="molecule type" value="Genomic_DNA"/>
</dbReference>
<proteinExistence type="predicted"/>
<accession>A0A383DTN3</accession>